<comment type="caution">
    <text evidence="2">The sequence shown here is derived from an EMBL/GenBank/DDBJ whole genome shotgun (WGS) entry which is preliminary data.</text>
</comment>
<gene>
    <name evidence="2" type="ORF">K0M31_005043</name>
</gene>
<evidence type="ECO:0000313" key="3">
    <source>
        <dbReference type="Proteomes" id="UP001177670"/>
    </source>
</evidence>
<accession>A0AA40FWZ4</accession>
<sequence>MTNTVEEKKQSANRIAKSRRGEWKDTVDVEGTTEWNSSASTDNLERMGRAEATTNEEGGDFKMAGASLLDLKATPIVACWSNHRKGVGFAFHTLNRNNPDTHSLDFSLYTHMYIRNSTQRHN</sequence>
<evidence type="ECO:0000256" key="1">
    <source>
        <dbReference type="SAM" id="MobiDB-lite"/>
    </source>
</evidence>
<name>A0AA40FWZ4_9HYME</name>
<dbReference type="AlphaFoldDB" id="A0AA40FWZ4"/>
<proteinExistence type="predicted"/>
<reference evidence="2" key="1">
    <citation type="submission" date="2021-10" db="EMBL/GenBank/DDBJ databases">
        <title>Melipona bicolor Genome sequencing and assembly.</title>
        <authorList>
            <person name="Araujo N.S."/>
            <person name="Arias M.C."/>
        </authorList>
    </citation>
    <scope>NUCLEOTIDE SEQUENCE</scope>
    <source>
        <strain evidence="2">USP_2M_L1-L4_2017</strain>
        <tissue evidence="2">Whole body</tissue>
    </source>
</reference>
<feature type="compositionally biased region" description="Polar residues" evidence="1">
    <location>
        <begin position="33"/>
        <end position="42"/>
    </location>
</feature>
<feature type="compositionally biased region" description="Basic and acidic residues" evidence="1">
    <location>
        <begin position="1"/>
        <end position="10"/>
    </location>
</feature>
<dbReference type="Proteomes" id="UP001177670">
    <property type="component" value="Unassembled WGS sequence"/>
</dbReference>
<dbReference type="EMBL" id="JAHYIQ010000014">
    <property type="protein sequence ID" value="KAK1126405.1"/>
    <property type="molecule type" value="Genomic_DNA"/>
</dbReference>
<keyword evidence="3" id="KW-1185">Reference proteome</keyword>
<feature type="region of interest" description="Disordered" evidence="1">
    <location>
        <begin position="1"/>
        <end position="60"/>
    </location>
</feature>
<organism evidence="2 3">
    <name type="scientific">Melipona bicolor</name>
    <dbReference type="NCBI Taxonomy" id="60889"/>
    <lineage>
        <taxon>Eukaryota</taxon>
        <taxon>Metazoa</taxon>
        <taxon>Ecdysozoa</taxon>
        <taxon>Arthropoda</taxon>
        <taxon>Hexapoda</taxon>
        <taxon>Insecta</taxon>
        <taxon>Pterygota</taxon>
        <taxon>Neoptera</taxon>
        <taxon>Endopterygota</taxon>
        <taxon>Hymenoptera</taxon>
        <taxon>Apocrita</taxon>
        <taxon>Aculeata</taxon>
        <taxon>Apoidea</taxon>
        <taxon>Anthophila</taxon>
        <taxon>Apidae</taxon>
        <taxon>Melipona</taxon>
    </lineage>
</organism>
<protein>
    <submittedName>
        <fullName evidence="2">Uncharacterized protein</fullName>
    </submittedName>
</protein>
<evidence type="ECO:0000313" key="2">
    <source>
        <dbReference type="EMBL" id="KAK1126405.1"/>
    </source>
</evidence>